<reference evidence="2" key="1">
    <citation type="submission" date="2020-10" db="EMBL/GenBank/DDBJ databases">
        <title>High-Quality Genome Resource of Clonostachys rosea strain S41 by Oxford Nanopore Long-Read Sequencing.</title>
        <authorList>
            <person name="Wang H."/>
        </authorList>
    </citation>
    <scope>NUCLEOTIDE SEQUENCE</scope>
    <source>
        <strain evidence="2">S41</strain>
    </source>
</reference>
<dbReference type="EMBL" id="JADCTT010000006">
    <property type="protein sequence ID" value="KAF9750759.1"/>
    <property type="molecule type" value="Genomic_DNA"/>
</dbReference>
<name>A0A8H7TJN8_BIOOC</name>
<evidence type="ECO:0000313" key="2">
    <source>
        <dbReference type="EMBL" id="KAF9750759.1"/>
    </source>
</evidence>
<sequence>MMLITPGHFLGVRATWSNYFCLAVDILLFPILSHYNHPASILKFTTPRFRPTVAAASTPRTKQIADSTYNAQIDGSNQVVKMGCFHSKTRNRPEDSALAPRLSEPNYQQTAASNEASGQTHTAGARISPCGRTWLLLLHLRTSGSQWRRRQRIGRPPQNDPYRQQVMLVELLCYLRYTARRYLMISPAHDRNKKAPDF</sequence>
<dbReference type="AlphaFoldDB" id="A0A8H7TJN8"/>
<organism evidence="2 3">
    <name type="scientific">Bionectria ochroleuca</name>
    <name type="common">Gliocladium roseum</name>
    <dbReference type="NCBI Taxonomy" id="29856"/>
    <lineage>
        <taxon>Eukaryota</taxon>
        <taxon>Fungi</taxon>
        <taxon>Dikarya</taxon>
        <taxon>Ascomycota</taxon>
        <taxon>Pezizomycotina</taxon>
        <taxon>Sordariomycetes</taxon>
        <taxon>Hypocreomycetidae</taxon>
        <taxon>Hypocreales</taxon>
        <taxon>Bionectriaceae</taxon>
        <taxon>Clonostachys</taxon>
    </lineage>
</organism>
<protein>
    <submittedName>
        <fullName evidence="2">Uncharacterized protein</fullName>
    </submittedName>
</protein>
<comment type="caution">
    <text evidence="2">The sequence shown here is derived from an EMBL/GenBank/DDBJ whole genome shotgun (WGS) entry which is preliminary data.</text>
</comment>
<evidence type="ECO:0000256" key="1">
    <source>
        <dbReference type="SAM" id="MobiDB-lite"/>
    </source>
</evidence>
<gene>
    <name evidence="2" type="ORF">IM811_014979</name>
</gene>
<evidence type="ECO:0000313" key="3">
    <source>
        <dbReference type="Proteomes" id="UP000616885"/>
    </source>
</evidence>
<feature type="region of interest" description="Disordered" evidence="1">
    <location>
        <begin position="90"/>
        <end position="124"/>
    </location>
</feature>
<accession>A0A8H7TJN8</accession>
<feature type="compositionally biased region" description="Polar residues" evidence="1">
    <location>
        <begin position="105"/>
        <end position="122"/>
    </location>
</feature>
<proteinExistence type="predicted"/>
<dbReference type="Proteomes" id="UP000616885">
    <property type="component" value="Unassembled WGS sequence"/>
</dbReference>